<name>A0A8H5CNC2_9AGAR</name>
<dbReference type="PROSITE" id="PS00109">
    <property type="entry name" value="PROTEIN_KINASE_TYR"/>
    <property type="match status" value="1"/>
</dbReference>
<evidence type="ECO:0000313" key="4">
    <source>
        <dbReference type="EMBL" id="KAF5345021.1"/>
    </source>
</evidence>
<dbReference type="Proteomes" id="UP000559256">
    <property type="component" value="Unassembled WGS sequence"/>
</dbReference>
<dbReference type="OrthoDB" id="4062651at2759"/>
<dbReference type="InterPro" id="IPR008266">
    <property type="entry name" value="Tyr_kinase_AS"/>
</dbReference>
<gene>
    <name evidence="4" type="ORF">D9758_010427</name>
</gene>
<dbReference type="GO" id="GO:0005524">
    <property type="term" value="F:ATP binding"/>
    <property type="evidence" value="ECO:0007669"/>
    <property type="project" value="InterPro"/>
</dbReference>
<dbReference type="PROSITE" id="PS50011">
    <property type="entry name" value="PROTEIN_KINASE_DOM"/>
    <property type="match status" value="1"/>
</dbReference>
<dbReference type="Pfam" id="PF07714">
    <property type="entry name" value="PK_Tyr_Ser-Thr"/>
    <property type="match status" value="1"/>
</dbReference>
<sequence>MEVDLGMFIERCTMNKWFALKRMRTFQRNSGMANARRRFCREALVWQQLNSAFIVPFFGIDNESFPGFMCLVSPWMRNGTILKHLEEHGKADVDERLHEIAQGLAYLHSQNIIHGDLRGSNILINDQWQACLTDFGLTVFDDTTLVPLTSRHEGSVRWMAPELHMPESFGLDRFRLTVKTDVYAFGCVCLELYTGNAPFSELAHDTAVMLRVLKGERPSRPTGAFKMSDGLWEIVGRCWSHNHEERSEADKLVENIGCIINSARGHNEVDHDCPDTQALSTPSSAEITDVSSEAHLPSEFEPVKLLEKPSLESLSVYRLSSFPFVVDDPFAASQDWLQTPDSPLLPSLILTEAQDSVQERQPDVLEAASSSHSPSVSASREWGSNEPALAVQELEDIVNSMTPPISSPLAEDCCLDKCQRTIPPDALDVQQKDGHDVTAGEELAAAWSDCMQLYKEAVGNRDRTPSEILDSQDENGAPESHLIRTLQAVIDLNGLLLELEDRHVPSQSNETRTGYIRLLQPPLHSTPDCPSLLGLKDQSSCATAPLEHTAICQEFEHELDVAFDRDFSLSDLEKKPDRQVVGPQTMDEDVKESSHTYTVLCEFLAIFVISVAIYALFSYFCFGGLVLQPVLMNMY</sequence>
<protein>
    <recommendedName>
        <fullName evidence="3">Protein kinase domain-containing protein</fullName>
    </recommendedName>
</protein>
<evidence type="ECO:0000256" key="2">
    <source>
        <dbReference type="SAM" id="Phobius"/>
    </source>
</evidence>
<dbReference type="InterPro" id="IPR051681">
    <property type="entry name" value="Ser/Thr_Kinases-Pseudokinases"/>
</dbReference>
<reference evidence="4 5" key="1">
    <citation type="journal article" date="2020" name="ISME J.">
        <title>Uncovering the hidden diversity of litter-decomposition mechanisms in mushroom-forming fungi.</title>
        <authorList>
            <person name="Floudas D."/>
            <person name="Bentzer J."/>
            <person name="Ahren D."/>
            <person name="Johansson T."/>
            <person name="Persson P."/>
            <person name="Tunlid A."/>
        </authorList>
    </citation>
    <scope>NUCLEOTIDE SEQUENCE [LARGE SCALE GENOMIC DNA]</scope>
    <source>
        <strain evidence="4 5">CBS 291.85</strain>
    </source>
</reference>
<dbReference type="InterPro" id="IPR011009">
    <property type="entry name" value="Kinase-like_dom_sf"/>
</dbReference>
<proteinExistence type="predicted"/>
<keyword evidence="2" id="KW-0472">Membrane</keyword>
<organism evidence="4 5">
    <name type="scientific">Tetrapyrgos nigripes</name>
    <dbReference type="NCBI Taxonomy" id="182062"/>
    <lineage>
        <taxon>Eukaryota</taxon>
        <taxon>Fungi</taxon>
        <taxon>Dikarya</taxon>
        <taxon>Basidiomycota</taxon>
        <taxon>Agaricomycotina</taxon>
        <taxon>Agaricomycetes</taxon>
        <taxon>Agaricomycetidae</taxon>
        <taxon>Agaricales</taxon>
        <taxon>Marasmiineae</taxon>
        <taxon>Marasmiaceae</taxon>
        <taxon>Tetrapyrgos</taxon>
    </lineage>
</organism>
<feature type="domain" description="Protein kinase" evidence="3">
    <location>
        <begin position="1"/>
        <end position="269"/>
    </location>
</feature>
<feature type="region of interest" description="Disordered" evidence="1">
    <location>
        <begin position="356"/>
        <end position="384"/>
    </location>
</feature>
<evidence type="ECO:0000259" key="3">
    <source>
        <dbReference type="PROSITE" id="PS50011"/>
    </source>
</evidence>
<dbReference type="InterPro" id="IPR001245">
    <property type="entry name" value="Ser-Thr/Tyr_kinase_cat_dom"/>
</dbReference>
<dbReference type="AlphaFoldDB" id="A0A8H5CNC2"/>
<dbReference type="SUPFAM" id="SSF56112">
    <property type="entry name" value="Protein kinase-like (PK-like)"/>
    <property type="match status" value="1"/>
</dbReference>
<keyword evidence="2" id="KW-1133">Transmembrane helix</keyword>
<dbReference type="InterPro" id="IPR000719">
    <property type="entry name" value="Prot_kinase_dom"/>
</dbReference>
<evidence type="ECO:0000313" key="5">
    <source>
        <dbReference type="Proteomes" id="UP000559256"/>
    </source>
</evidence>
<dbReference type="GO" id="GO:0004674">
    <property type="term" value="F:protein serine/threonine kinase activity"/>
    <property type="evidence" value="ECO:0007669"/>
    <property type="project" value="TreeGrafter"/>
</dbReference>
<comment type="caution">
    <text evidence="4">The sequence shown here is derived from an EMBL/GenBank/DDBJ whole genome shotgun (WGS) entry which is preliminary data.</text>
</comment>
<dbReference type="Gene3D" id="1.10.510.10">
    <property type="entry name" value="Transferase(Phosphotransferase) domain 1"/>
    <property type="match status" value="1"/>
</dbReference>
<feature type="compositionally biased region" description="Low complexity" evidence="1">
    <location>
        <begin position="367"/>
        <end position="379"/>
    </location>
</feature>
<feature type="transmembrane region" description="Helical" evidence="2">
    <location>
        <begin position="603"/>
        <end position="627"/>
    </location>
</feature>
<dbReference type="PANTHER" id="PTHR44329:SF214">
    <property type="entry name" value="PROTEIN KINASE DOMAIN-CONTAINING PROTEIN"/>
    <property type="match status" value="1"/>
</dbReference>
<keyword evidence="5" id="KW-1185">Reference proteome</keyword>
<dbReference type="EMBL" id="JAACJM010000115">
    <property type="protein sequence ID" value="KAF5345021.1"/>
    <property type="molecule type" value="Genomic_DNA"/>
</dbReference>
<evidence type="ECO:0000256" key="1">
    <source>
        <dbReference type="SAM" id="MobiDB-lite"/>
    </source>
</evidence>
<accession>A0A8H5CNC2</accession>
<keyword evidence="2" id="KW-0812">Transmembrane</keyword>
<dbReference type="PANTHER" id="PTHR44329">
    <property type="entry name" value="SERINE/THREONINE-PROTEIN KINASE TNNI3K-RELATED"/>
    <property type="match status" value="1"/>
</dbReference>